<dbReference type="AlphaFoldDB" id="A0A2I0XGZ5"/>
<feature type="compositionally biased region" description="Basic and acidic residues" evidence="6">
    <location>
        <begin position="242"/>
        <end position="264"/>
    </location>
</feature>
<keyword evidence="2" id="KW-0805">Transcription regulation</keyword>
<evidence type="ECO:0000256" key="1">
    <source>
        <dbReference type="ARBA" id="ARBA00004123"/>
    </source>
</evidence>
<keyword evidence="4" id="KW-0804">Transcription</keyword>
<evidence type="ECO:0000256" key="4">
    <source>
        <dbReference type="ARBA" id="ARBA00023163"/>
    </source>
</evidence>
<keyword evidence="5" id="KW-0539">Nucleus</keyword>
<comment type="subcellular location">
    <subcellularLocation>
        <location evidence="1">Nucleus</location>
    </subcellularLocation>
</comment>
<dbReference type="PANTHER" id="PTHR31072:SF93">
    <property type="entry name" value="TRANSCRIPTION FACTOR TCP24"/>
    <property type="match status" value="1"/>
</dbReference>
<feature type="region of interest" description="Disordered" evidence="6">
    <location>
        <begin position="242"/>
        <end position="283"/>
    </location>
</feature>
<feature type="region of interest" description="Disordered" evidence="6">
    <location>
        <begin position="189"/>
        <end position="219"/>
    </location>
</feature>
<dbReference type="GO" id="GO:0043565">
    <property type="term" value="F:sequence-specific DNA binding"/>
    <property type="evidence" value="ECO:0007669"/>
    <property type="project" value="TreeGrafter"/>
</dbReference>
<feature type="compositionally biased region" description="Low complexity" evidence="6">
    <location>
        <begin position="207"/>
        <end position="219"/>
    </location>
</feature>
<evidence type="ECO:0000259" key="7">
    <source>
        <dbReference type="PROSITE" id="PS51369"/>
    </source>
</evidence>
<dbReference type="InterPro" id="IPR005333">
    <property type="entry name" value="Transcription_factor_TCP"/>
</dbReference>
<dbReference type="InterPro" id="IPR017887">
    <property type="entry name" value="TF_TCP_subgr"/>
</dbReference>
<dbReference type="EMBL" id="KZ501892">
    <property type="protein sequence ID" value="PKU87187.1"/>
    <property type="molecule type" value="Genomic_DNA"/>
</dbReference>
<evidence type="ECO:0000256" key="3">
    <source>
        <dbReference type="ARBA" id="ARBA00023125"/>
    </source>
</evidence>
<protein>
    <submittedName>
        <fullName evidence="8">Transcription factor TCP2</fullName>
    </submittedName>
</protein>
<gene>
    <name evidence="8" type="primary">TCP2</name>
    <name evidence="8" type="ORF">MA16_Dca009335</name>
</gene>
<dbReference type="GO" id="GO:0003700">
    <property type="term" value="F:DNA-binding transcription factor activity"/>
    <property type="evidence" value="ECO:0007669"/>
    <property type="project" value="InterPro"/>
</dbReference>
<keyword evidence="3" id="KW-0238">DNA-binding</keyword>
<organism evidence="8 9">
    <name type="scientific">Dendrobium catenatum</name>
    <dbReference type="NCBI Taxonomy" id="906689"/>
    <lineage>
        <taxon>Eukaryota</taxon>
        <taxon>Viridiplantae</taxon>
        <taxon>Streptophyta</taxon>
        <taxon>Embryophyta</taxon>
        <taxon>Tracheophyta</taxon>
        <taxon>Spermatophyta</taxon>
        <taxon>Magnoliopsida</taxon>
        <taxon>Liliopsida</taxon>
        <taxon>Asparagales</taxon>
        <taxon>Orchidaceae</taxon>
        <taxon>Epidendroideae</taxon>
        <taxon>Malaxideae</taxon>
        <taxon>Dendrobiinae</taxon>
        <taxon>Dendrobium</taxon>
    </lineage>
</organism>
<dbReference type="PANTHER" id="PTHR31072">
    <property type="entry name" value="TRANSCRIPTION FACTOR TCP4-RELATED"/>
    <property type="match status" value="1"/>
</dbReference>
<proteinExistence type="predicted"/>
<evidence type="ECO:0000313" key="9">
    <source>
        <dbReference type="Proteomes" id="UP000233837"/>
    </source>
</evidence>
<name>A0A2I0XGZ5_9ASPA</name>
<dbReference type="Pfam" id="PF03634">
    <property type="entry name" value="TCP"/>
    <property type="match status" value="1"/>
</dbReference>
<feature type="domain" description="TCP" evidence="7">
    <location>
        <begin position="123"/>
        <end position="181"/>
    </location>
</feature>
<evidence type="ECO:0000256" key="5">
    <source>
        <dbReference type="ARBA" id="ARBA00023242"/>
    </source>
</evidence>
<evidence type="ECO:0000256" key="2">
    <source>
        <dbReference type="ARBA" id="ARBA00023015"/>
    </source>
</evidence>
<dbReference type="GO" id="GO:2000032">
    <property type="term" value="P:regulation of secondary shoot formation"/>
    <property type="evidence" value="ECO:0007669"/>
    <property type="project" value="TreeGrafter"/>
</dbReference>
<dbReference type="STRING" id="906689.A0A2I0XGZ5"/>
<accession>A0A2I0XGZ5</accession>
<evidence type="ECO:0000256" key="6">
    <source>
        <dbReference type="SAM" id="MobiDB-lite"/>
    </source>
</evidence>
<dbReference type="Proteomes" id="UP000233837">
    <property type="component" value="Unassembled WGS sequence"/>
</dbReference>
<dbReference type="PROSITE" id="PS51369">
    <property type="entry name" value="TCP"/>
    <property type="match status" value="1"/>
</dbReference>
<dbReference type="GO" id="GO:0005634">
    <property type="term" value="C:nucleus"/>
    <property type="evidence" value="ECO:0007669"/>
    <property type="project" value="UniProtKB-SubCell"/>
</dbReference>
<reference evidence="8 9" key="2">
    <citation type="journal article" date="2017" name="Nature">
        <title>The Apostasia genome and the evolution of orchids.</title>
        <authorList>
            <person name="Zhang G.Q."/>
            <person name="Liu K.W."/>
            <person name="Li Z."/>
            <person name="Lohaus R."/>
            <person name="Hsiao Y.Y."/>
            <person name="Niu S.C."/>
            <person name="Wang J.Y."/>
            <person name="Lin Y.C."/>
            <person name="Xu Q."/>
            <person name="Chen L.J."/>
            <person name="Yoshida K."/>
            <person name="Fujiwara S."/>
            <person name="Wang Z.W."/>
            <person name="Zhang Y.Q."/>
            <person name="Mitsuda N."/>
            <person name="Wang M."/>
            <person name="Liu G.H."/>
            <person name="Pecoraro L."/>
            <person name="Huang H.X."/>
            <person name="Xiao X.J."/>
            <person name="Lin M."/>
            <person name="Wu X.Y."/>
            <person name="Wu W.L."/>
            <person name="Chen Y.Y."/>
            <person name="Chang S.B."/>
            <person name="Sakamoto S."/>
            <person name="Ohme-Takagi M."/>
            <person name="Yagi M."/>
            <person name="Zeng S.J."/>
            <person name="Shen C.Y."/>
            <person name="Yeh C.M."/>
            <person name="Luo Y.B."/>
            <person name="Tsai W.C."/>
            <person name="Van de Peer Y."/>
            <person name="Liu Z.J."/>
        </authorList>
    </citation>
    <scope>NUCLEOTIDE SEQUENCE [LARGE SCALE GENOMIC DNA]</scope>
    <source>
        <tissue evidence="8">The whole plant</tissue>
    </source>
</reference>
<feature type="compositionally biased region" description="Polar residues" evidence="6">
    <location>
        <begin position="189"/>
        <end position="202"/>
    </location>
</feature>
<keyword evidence="9" id="KW-1185">Reference proteome</keyword>
<dbReference type="OrthoDB" id="688758at2759"/>
<sequence>MFSCLSWSPLWSPLLLFIHNSSKITPRHWPSELRYHCSFDIELLHTQHDLGMQMENGNARKRARFINGGDPSIVLEPKESHRYINDGCSEKKVNMAASSAGGSFRPWQLPSSRIFRVSRASGGKDRHSKVLTSKGLRDRRVRLSVSTAIQFYDLQDRLGFDQPSKAIEWLIQAAAAAIDELPSLWSSFTELPSPTGEQNQAEQPHPSKSGCSSTSETSKSSVLSLPCSEICVKAMERAREVSAKEKEKDGEDGGEHFSGADHPHGSFTKLLTDQSDSVSDSTPVTAGGQFQTLLPSAIVTADYFGQAGFFTRLPAQTHFVNSSPLVEMAATGDQLEMQQFSFMQDYIDYNFNFPAASGLSGFQRGTLQSNSSVHLTQQHLRHQLLRFSSPPFSVMVGPNLQLMTPASAPSSTENFFCSGLEGRLQVSRELPTPFLLDGYISSDLKGKGKN</sequence>
<reference evidence="8 9" key="1">
    <citation type="journal article" date="2016" name="Sci. Rep.">
        <title>The Dendrobium catenatum Lindl. genome sequence provides insights into polysaccharide synthase, floral development and adaptive evolution.</title>
        <authorList>
            <person name="Zhang G.Q."/>
            <person name="Xu Q."/>
            <person name="Bian C."/>
            <person name="Tsai W.C."/>
            <person name="Yeh C.M."/>
            <person name="Liu K.W."/>
            <person name="Yoshida K."/>
            <person name="Zhang L.S."/>
            <person name="Chang S.B."/>
            <person name="Chen F."/>
            <person name="Shi Y."/>
            <person name="Su Y.Y."/>
            <person name="Zhang Y.Q."/>
            <person name="Chen L.J."/>
            <person name="Yin Y."/>
            <person name="Lin M."/>
            <person name="Huang H."/>
            <person name="Deng H."/>
            <person name="Wang Z.W."/>
            <person name="Zhu S.L."/>
            <person name="Zhao X."/>
            <person name="Deng C."/>
            <person name="Niu S.C."/>
            <person name="Huang J."/>
            <person name="Wang M."/>
            <person name="Liu G.H."/>
            <person name="Yang H.J."/>
            <person name="Xiao X.J."/>
            <person name="Hsiao Y.Y."/>
            <person name="Wu W.L."/>
            <person name="Chen Y.Y."/>
            <person name="Mitsuda N."/>
            <person name="Ohme-Takagi M."/>
            <person name="Luo Y.B."/>
            <person name="Van de Peer Y."/>
            <person name="Liu Z.J."/>
        </authorList>
    </citation>
    <scope>NUCLEOTIDE SEQUENCE [LARGE SCALE GENOMIC DNA]</scope>
    <source>
        <tissue evidence="8">The whole plant</tissue>
    </source>
</reference>
<feature type="compositionally biased region" description="Polar residues" evidence="6">
    <location>
        <begin position="269"/>
        <end position="283"/>
    </location>
</feature>
<evidence type="ECO:0000313" key="8">
    <source>
        <dbReference type="EMBL" id="PKU87187.1"/>
    </source>
</evidence>